<evidence type="ECO:0000313" key="3">
    <source>
        <dbReference type="Proteomes" id="UP000191988"/>
    </source>
</evidence>
<reference evidence="3" key="1">
    <citation type="submission" date="2016-01" db="EMBL/GenBank/DDBJ databases">
        <authorList>
            <person name="Regsiter A."/>
            <person name="william w."/>
        </authorList>
    </citation>
    <scope>NUCLEOTIDE SEQUENCE [LARGE SCALE GENOMIC DNA]</scope>
    <source>
        <strain evidence="3">CFBP 6623</strain>
    </source>
</reference>
<feature type="compositionally biased region" description="Low complexity" evidence="1">
    <location>
        <begin position="27"/>
        <end position="41"/>
    </location>
</feature>
<accession>A0A1S7S7S8</accession>
<dbReference type="AlphaFoldDB" id="A0A1S7S7S8"/>
<dbReference type="STRING" id="1183432.AGR3A_pa10004"/>
<gene>
    <name evidence="2" type="ORF">AGR3A_pa10004</name>
</gene>
<dbReference type="EMBL" id="FBWK01000065">
    <property type="protein sequence ID" value="CUX63967.1"/>
    <property type="molecule type" value="Genomic_DNA"/>
</dbReference>
<organism evidence="2 3">
    <name type="scientific">Agrobacterium tomkonis CFBP 6623</name>
    <dbReference type="NCBI Taxonomy" id="1183432"/>
    <lineage>
        <taxon>Bacteria</taxon>
        <taxon>Pseudomonadati</taxon>
        <taxon>Pseudomonadota</taxon>
        <taxon>Alphaproteobacteria</taxon>
        <taxon>Hyphomicrobiales</taxon>
        <taxon>Rhizobiaceae</taxon>
        <taxon>Rhizobium/Agrobacterium group</taxon>
        <taxon>Agrobacterium</taxon>
        <taxon>Agrobacterium tumefaciens complex</taxon>
    </lineage>
</organism>
<name>A0A1S7S7S8_9HYPH</name>
<proteinExistence type="predicted"/>
<dbReference type="Proteomes" id="UP000191988">
    <property type="component" value="Unassembled WGS sequence"/>
</dbReference>
<sequence length="125" mass="13705">MGSGQSFRRRPTGRTRLPATSGPIRIGTVSSGCSTVSNSSVALRPDTIRPENPSQHSLPWPPQRYGCHTLSTGPRIRSVGNSRSIVIAVCEFSVAHEAPCQWYMITAKHYSDLQLSRADEKINLL</sequence>
<feature type="region of interest" description="Disordered" evidence="1">
    <location>
        <begin position="1"/>
        <end position="60"/>
    </location>
</feature>
<keyword evidence="3" id="KW-1185">Reference proteome</keyword>
<evidence type="ECO:0000256" key="1">
    <source>
        <dbReference type="SAM" id="MobiDB-lite"/>
    </source>
</evidence>
<protein>
    <submittedName>
        <fullName evidence="2">Uncharacterized protein</fullName>
    </submittedName>
</protein>
<evidence type="ECO:0000313" key="2">
    <source>
        <dbReference type="EMBL" id="CUX63967.1"/>
    </source>
</evidence>